<name>A0A6L5GQY6_9FIRM</name>
<feature type="transmembrane region" description="Helical" evidence="5">
    <location>
        <begin position="90"/>
        <end position="110"/>
    </location>
</feature>
<dbReference type="Pfam" id="PF00146">
    <property type="entry name" value="NADHdh"/>
    <property type="match status" value="1"/>
</dbReference>
<feature type="transmembrane region" description="Helical" evidence="5">
    <location>
        <begin position="207"/>
        <end position="228"/>
    </location>
</feature>
<accession>A0A6L5GQY6</accession>
<dbReference type="PANTHER" id="PTHR43359:SF1">
    <property type="entry name" value="FORMATE HYDROGENLYASE SUBUNIT 4-RELATED"/>
    <property type="match status" value="1"/>
</dbReference>
<feature type="transmembrane region" description="Helical" evidence="5">
    <location>
        <begin position="131"/>
        <end position="152"/>
    </location>
</feature>
<evidence type="ECO:0000313" key="6">
    <source>
        <dbReference type="EMBL" id="MQM72250.1"/>
    </source>
</evidence>
<keyword evidence="3 5" id="KW-1133">Transmembrane helix</keyword>
<gene>
    <name evidence="6" type="ORF">FRC53_02225</name>
</gene>
<organism evidence="6 7">
    <name type="scientific">Candidatus Pseudoramibacter fermentans</name>
    <dbReference type="NCBI Taxonomy" id="2594427"/>
    <lineage>
        <taxon>Bacteria</taxon>
        <taxon>Bacillati</taxon>
        <taxon>Bacillota</taxon>
        <taxon>Clostridia</taxon>
        <taxon>Eubacteriales</taxon>
        <taxon>Eubacteriaceae</taxon>
        <taxon>Pseudoramibacter</taxon>
    </lineage>
</organism>
<evidence type="ECO:0000256" key="4">
    <source>
        <dbReference type="ARBA" id="ARBA00023136"/>
    </source>
</evidence>
<comment type="caution">
    <text evidence="6">The sequence shown here is derived from an EMBL/GenBank/DDBJ whole genome shotgun (WGS) entry which is preliminary data.</text>
</comment>
<comment type="subcellular location">
    <subcellularLocation>
        <location evidence="1">Membrane</location>
        <topology evidence="1">Multi-pass membrane protein</topology>
    </subcellularLocation>
</comment>
<dbReference type="PANTHER" id="PTHR43359">
    <property type="entry name" value="FORMATE HYDROGENLYASE SUBUNIT 4"/>
    <property type="match status" value="1"/>
</dbReference>
<keyword evidence="4 5" id="KW-0472">Membrane</keyword>
<dbReference type="EMBL" id="VOGB01000004">
    <property type="protein sequence ID" value="MQM72250.1"/>
    <property type="molecule type" value="Genomic_DNA"/>
</dbReference>
<feature type="transmembrane region" description="Helical" evidence="5">
    <location>
        <begin position="66"/>
        <end position="84"/>
    </location>
</feature>
<keyword evidence="2 5" id="KW-0812">Transmembrane</keyword>
<dbReference type="Proteomes" id="UP000473648">
    <property type="component" value="Unassembled WGS sequence"/>
</dbReference>
<evidence type="ECO:0000313" key="7">
    <source>
        <dbReference type="Proteomes" id="UP000473648"/>
    </source>
</evidence>
<evidence type="ECO:0000256" key="5">
    <source>
        <dbReference type="SAM" id="Phobius"/>
    </source>
</evidence>
<dbReference type="AlphaFoldDB" id="A0A6L5GQY6"/>
<dbReference type="InterPro" id="IPR052561">
    <property type="entry name" value="ComplexI_Subunit1"/>
</dbReference>
<feature type="transmembrane region" description="Helical" evidence="5">
    <location>
        <begin position="6"/>
        <end position="25"/>
    </location>
</feature>
<proteinExistence type="predicted"/>
<evidence type="ECO:0000256" key="1">
    <source>
        <dbReference type="ARBA" id="ARBA00004141"/>
    </source>
</evidence>
<evidence type="ECO:0000256" key="3">
    <source>
        <dbReference type="ARBA" id="ARBA00022989"/>
    </source>
</evidence>
<dbReference type="GO" id="GO:0005886">
    <property type="term" value="C:plasma membrane"/>
    <property type="evidence" value="ECO:0007669"/>
    <property type="project" value="TreeGrafter"/>
</dbReference>
<dbReference type="InterPro" id="IPR001694">
    <property type="entry name" value="NADH_UbQ_OxRdtase_su1/FPO"/>
</dbReference>
<evidence type="ECO:0000256" key="2">
    <source>
        <dbReference type="ARBA" id="ARBA00022692"/>
    </source>
</evidence>
<sequence length="289" mass="32057">MIEKIIGVAAYILLAPLVGGLLDGLDRKISARMQGRVGPPLLQPFYDVRKLFAKQIVGVINSSQAAMLYSYLLLMVFSGCIFFAGNDILMSVFVLSTASLFLYFTAVITGSPYNSIAASRELIQIMTYEPAVILACVGFYMASGTFNVSGIIHSDMVMITRLPGFFIAFVFILTIKMRKSPFDVSTSHHAHQELVKGVTTEMGARNLAIYTIAEWYEVVYLLGFVALFVINQQWWSFVLAAIVILAVYFLEILIDNSAARVKYGAMLKWTWAMTLLAAGVNLLILMLIR</sequence>
<protein>
    <submittedName>
        <fullName evidence="6">NADH-quinone oxidoreductase subunit H</fullName>
    </submittedName>
</protein>
<reference evidence="6" key="1">
    <citation type="journal article" date="2020" name="Appl. Environ. Microbiol.">
        <title>Medium-Chain Fatty Acid Synthesis by 'Candidatus Weimeria bifida' gen. nov., sp. nov., and 'Candidatus Pseudoramibacter fermentans' sp. nov.</title>
        <authorList>
            <person name="Scarborough M.J."/>
            <person name="Myers K.S."/>
            <person name="Donohue T.J."/>
            <person name="Noguera D.R."/>
        </authorList>
    </citation>
    <scope>NUCLEOTIDE SEQUENCE</scope>
    <source>
        <strain evidence="6">EUB1.1</strain>
    </source>
</reference>
<keyword evidence="7" id="KW-1185">Reference proteome</keyword>
<feature type="transmembrane region" description="Helical" evidence="5">
    <location>
        <begin position="158"/>
        <end position="175"/>
    </location>
</feature>
<feature type="transmembrane region" description="Helical" evidence="5">
    <location>
        <begin position="266"/>
        <end position="288"/>
    </location>
</feature>
<feature type="transmembrane region" description="Helical" evidence="5">
    <location>
        <begin position="234"/>
        <end position="254"/>
    </location>
</feature>